<dbReference type="PANTHER" id="PTHR31806:SF1">
    <property type="entry name" value="PURINE-CYTOSINE PERMEASE FCY2-RELATED"/>
    <property type="match status" value="1"/>
</dbReference>
<comment type="similarity">
    <text evidence="2 7">Belongs to the purine-cytosine permease (2.A.39) family.</text>
</comment>
<dbReference type="Proteomes" id="UP000000245">
    <property type="component" value="Chromosome"/>
</dbReference>
<dbReference type="AlphaFoldDB" id="A5G1E4"/>
<dbReference type="GO" id="GO:0022857">
    <property type="term" value="F:transmembrane transporter activity"/>
    <property type="evidence" value="ECO:0007669"/>
    <property type="project" value="InterPro"/>
</dbReference>
<keyword evidence="11" id="KW-1185">Reference proteome</keyword>
<comment type="subcellular location">
    <subcellularLocation>
        <location evidence="1">Membrane</location>
        <topology evidence="1">Multi-pass membrane protein</topology>
    </subcellularLocation>
</comment>
<feature type="transmembrane region" description="Helical" evidence="9">
    <location>
        <begin position="129"/>
        <end position="153"/>
    </location>
</feature>
<keyword evidence="4 9" id="KW-0812">Transmembrane</keyword>
<dbReference type="EMBL" id="CP000697">
    <property type="protein sequence ID" value="ABQ31676.1"/>
    <property type="molecule type" value="Genomic_DNA"/>
</dbReference>
<evidence type="ECO:0000256" key="8">
    <source>
        <dbReference type="SAM" id="MobiDB-lite"/>
    </source>
</evidence>
<evidence type="ECO:0000256" key="3">
    <source>
        <dbReference type="ARBA" id="ARBA00022448"/>
    </source>
</evidence>
<keyword evidence="6 7" id="KW-0472">Membrane</keyword>
<dbReference type="RefSeq" id="WP_007422770.1">
    <property type="nucleotide sequence ID" value="NC_009484.1"/>
</dbReference>
<sequence>MTSETVPGAIERRAIDPIPESERHGRPAALFTLWFSANMQMTTVATGLVATALGLGLGSGLLAIVLGNVVGGLFMAYHAAQGPKLGIPQMIQSRAQFGVAGANLPVALVIVLYVGFFTLSAILGGEAAAALFGVSKAAGVVIVDALAFVLLAFGYDQIHRYERYVALVFLLVFGAVTIALLSRYHAMPAAPAKAASPAMVVLGISIFATWQITYAPYVADYSRYLPADTSFLRSSAHTYLGSVLASIWMMSLGLLAGLVANKAANADTTLFFAGLLGPGLRWLMLVVIMLGIVGANVLNLYGAAMSTGTILTAGGDTTLARAVLARGSALRIGVGAAIAVIGTALAVLASGSFVDGMTNFLLLLLYVFVPWTAINLTDFYLVRQGSYDIGAIYDPAGIYRRINWSTMAIYAVGILVEIPFMNAELYEGPIARALGGADISWLVGLAVSGALYFAVNRAGRGAAA</sequence>
<keyword evidence="3 7" id="KW-0813">Transport</keyword>
<evidence type="ECO:0000313" key="11">
    <source>
        <dbReference type="Proteomes" id="UP000000245"/>
    </source>
</evidence>
<keyword evidence="5 9" id="KW-1133">Transmembrane helix</keyword>
<protein>
    <submittedName>
        <fullName evidence="10">Permease for cytosine/purines, uracil, thiamine, allantoin</fullName>
    </submittedName>
</protein>
<feature type="transmembrane region" description="Helical" evidence="9">
    <location>
        <begin position="198"/>
        <end position="219"/>
    </location>
</feature>
<evidence type="ECO:0000256" key="9">
    <source>
        <dbReference type="SAM" id="Phobius"/>
    </source>
</evidence>
<feature type="transmembrane region" description="Helical" evidence="9">
    <location>
        <begin position="433"/>
        <end position="455"/>
    </location>
</feature>
<dbReference type="GO" id="GO:0005886">
    <property type="term" value="C:plasma membrane"/>
    <property type="evidence" value="ECO:0007669"/>
    <property type="project" value="TreeGrafter"/>
</dbReference>
<feature type="transmembrane region" description="Helical" evidence="9">
    <location>
        <begin position="329"/>
        <end position="354"/>
    </location>
</feature>
<feature type="transmembrane region" description="Helical" evidence="9">
    <location>
        <begin position="402"/>
        <end position="421"/>
    </location>
</feature>
<evidence type="ECO:0000256" key="4">
    <source>
        <dbReference type="ARBA" id="ARBA00022692"/>
    </source>
</evidence>
<name>A5G1E4_ACICJ</name>
<evidence type="ECO:0000256" key="1">
    <source>
        <dbReference type="ARBA" id="ARBA00004141"/>
    </source>
</evidence>
<feature type="transmembrane region" description="Helical" evidence="9">
    <location>
        <begin position="280"/>
        <end position="301"/>
    </location>
</feature>
<dbReference type="Pfam" id="PF02133">
    <property type="entry name" value="Transp_cyt_pur"/>
    <property type="match status" value="1"/>
</dbReference>
<evidence type="ECO:0000256" key="5">
    <source>
        <dbReference type="ARBA" id="ARBA00022989"/>
    </source>
</evidence>
<dbReference type="PIRSF" id="PIRSF002744">
    <property type="entry name" value="Pur-cyt_permease"/>
    <property type="match status" value="1"/>
</dbReference>
<dbReference type="PANTHER" id="PTHR31806">
    <property type="entry name" value="PURINE-CYTOSINE PERMEASE FCY2-RELATED"/>
    <property type="match status" value="1"/>
</dbReference>
<organism evidence="10 11">
    <name type="scientific">Acidiphilium cryptum (strain JF-5)</name>
    <dbReference type="NCBI Taxonomy" id="349163"/>
    <lineage>
        <taxon>Bacteria</taxon>
        <taxon>Pseudomonadati</taxon>
        <taxon>Pseudomonadota</taxon>
        <taxon>Alphaproteobacteria</taxon>
        <taxon>Acetobacterales</taxon>
        <taxon>Acidocellaceae</taxon>
        <taxon>Acidiphilium</taxon>
    </lineage>
</organism>
<evidence type="ECO:0000256" key="6">
    <source>
        <dbReference type="ARBA" id="ARBA00023136"/>
    </source>
</evidence>
<dbReference type="eggNOG" id="COG1457">
    <property type="taxonomic scope" value="Bacteria"/>
</dbReference>
<accession>A5G1E4</accession>
<dbReference type="InterPro" id="IPR026030">
    <property type="entry name" value="Pur-cyt_permease_Fcy2/21/22"/>
</dbReference>
<feature type="transmembrane region" description="Helical" evidence="9">
    <location>
        <begin position="165"/>
        <end position="186"/>
    </location>
</feature>
<gene>
    <name evidence="10" type="ordered locus">Acry_2484</name>
</gene>
<dbReference type="STRING" id="349163.Acry_2484"/>
<evidence type="ECO:0000313" key="10">
    <source>
        <dbReference type="EMBL" id="ABQ31676.1"/>
    </source>
</evidence>
<dbReference type="KEGG" id="acr:Acry_2484"/>
<dbReference type="InterPro" id="IPR001248">
    <property type="entry name" value="Pur-cyt_permease"/>
</dbReference>
<reference evidence="10 11" key="1">
    <citation type="submission" date="2007-05" db="EMBL/GenBank/DDBJ databases">
        <title>Complete sequence of chromosome of Acidiphilium cryptum JF-5.</title>
        <authorList>
            <consortium name="US DOE Joint Genome Institute"/>
            <person name="Copeland A."/>
            <person name="Lucas S."/>
            <person name="Lapidus A."/>
            <person name="Barry K."/>
            <person name="Detter J.C."/>
            <person name="Glavina del Rio T."/>
            <person name="Hammon N."/>
            <person name="Israni S."/>
            <person name="Dalin E."/>
            <person name="Tice H."/>
            <person name="Pitluck S."/>
            <person name="Sims D."/>
            <person name="Brettin T."/>
            <person name="Bruce D."/>
            <person name="Han C."/>
            <person name="Schmutz J."/>
            <person name="Larimer F."/>
            <person name="Land M."/>
            <person name="Hauser L."/>
            <person name="Kyrpides N."/>
            <person name="Kim E."/>
            <person name="Magnuson T."/>
            <person name="Richardson P."/>
        </authorList>
    </citation>
    <scope>NUCLEOTIDE SEQUENCE [LARGE SCALE GENOMIC DNA]</scope>
    <source>
        <strain evidence="10 11">JF-5</strain>
    </source>
</reference>
<feature type="transmembrane region" description="Helical" evidence="9">
    <location>
        <begin position="239"/>
        <end position="260"/>
    </location>
</feature>
<feature type="transmembrane region" description="Helical" evidence="9">
    <location>
        <begin position="360"/>
        <end position="381"/>
    </location>
</feature>
<evidence type="ECO:0000256" key="2">
    <source>
        <dbReference type="ARBA" id="ARBA00008974"/>
    </source>
</evidence>
<dbReference type="Gene3D" id="1.10.4160.10">
    <property type="entry name" value="Hydantoin permease"/>
    <property type="match status" value="1"/>
</dbReference>
<feature type="region of interest" description="Disordered" evidence="8">
    <location>
        <begin position="1"/>
        <end position="21"/>
    </location>
</feature>
<proteinExistence type="inferred from homology"/>
<feature type="transmembrane region" description="Helical" evidence="9">
    <location>
        <begin position="101"/>
        <end position="123"/>
    </location>
</feature>
<feature type="compositionally biased region" description="Basic and acidic residues" evidence="8">
    <location>
        <begin position="10"/>
        <end position="21"/>
    </location>
</feature>
<dbReference type="HOGENOM" id="CLU_026016_3_0_5"/>
<evidence type="ECO:0000256" key="7">
    <source>
        <dbReference type="PIRNR" id="PIRNR002744"/>
    </source>
</evidence>